<dbReference type="PANTHER" id="PTHR43433">
    <property type="entry name" value="HYDROLASE, ALPHA/BETA FOLD FAMILY PROTEIN"/>
    <property type="match status" value="1"/>
</dbReference>
<protein>
    <submittedName>
        <fullName evidence="2">Alpha/beta hydrolase</fullName>
    </submittedName>
</protein>
<dbReference type="GO" id="GO:0004806">
    <property type="term" value="F:triacylglycerol lipase activity"/>
    <property type="evidence" value="ECO:0007669"/>
    <property type="project" value="TreeGrafter"/>
</dbReference>
<dbReference type="PANTHER" id="PTHR43433:SF5">
    <property type="entry name" value="AB HYDROLASE-1 DOMAIN-CONTAINING PROTEIN"/>
    <property type="match status" value="1"/>
</dbReference>
<dbReference type="GO" id="GO:0046503">
    <property type="term" value="P:glycerolipid catabolic process"/>
    <property type="evidence" value="ECO:0007669"/>
    <property type="project" value="TreeGrafter"/>
</dbReference>
<dbReference type="Gene3D" id="3.40.50.1820">
    <property type="entry name" value="alpha/beta hydrolase"/>
    <property type="match status" value="1"/>
</dbReference>
<dbReference type="SUPFAM" id="SSF53474">
    <property type="entry name" value="alpha/beta-Hydrolases"/>
    <property type="match status" value="1"/>
</dbReference>
<dbReference type="AlphaFoldDB" id="A0AAU2JY42"/>
<reference evidence="2" key="1">
    <citation type="submission" date="2022-10" db="EMBL/GenBank/DDBJ databases">
        <title>The complete genomes of actinobacterial strains from the NBC collection.</title>
        <authorList>
            <person name="Joergensen T.S."/>
            <person name="Alvarez Arevalo M."/>
            <person name="Sterndorff E.B."/>
            <person name="Faurdal D."/>
            <person name="Vuksanovic O."/>
            <person name="Mourched A.-S."/>
            <person name="Charusanti P."/>
            <person name="Shaw S."/>
            <person name="Blin K."/>
            <person name="Weber T."/>
        </authorList>
    </citation>
    <scope>NUCLEOTIDE SEQUENCE</scope>
    <source>
        <strain evidence="2">NBC_00049</strain>
    </source>
</reference>
<gene>
    <name evidence="2" type="ORF">OG327_27920</name>
</gene>
<sequence length="294" mass="30986">MRSGMLRVPGASLYHEVRGQGPVLLLLPGGGGDAAVFDGIADVLAERFTVVAFDPRGYSRSLLDVPGPVDQRVEVQSEDARRLLDHLAPDGEAAYVFGSSSGAIVALALLARHPERLRLVVAHEPPCAALLPDPAERGFFDEVHAVFRADGLAAAAAHFMTGIGGTLKPMPDPAGLPPRTADMIGRLGGNFPVFMEHELRQFTSYVPDEAALAAASDRLVLAAGRETRGHLPYRPAAALADRLGGEVTEFPGGHSGYTDCPEEFGPLLAGVLSRQYAGRRQGGCPGAARRRGGQ</sequence>
<feature type="domain" description="AB hydrolase-1" evidence="1">
    <location>
        <begin position="22"/>
        <end position="129"/>
    </location>
</feature>
<dbReference type="InterPro" id="IPR050471">
    <property type="entry name" value="AB_hydrolase"/>
</dbReference>
<keyword evidence="2" id="KW-0378">Hydrolase</keyword>
<proteinExistence type="predicted"/>
<name>A0AAU2JY42_9ACTN</name>
<organism evidence="2">
    <name type="scientific">Streptomyces sp. NBC_00049</name>
    <dbReference type="NCBI Taxonomy" id="2903617"/>
    <lineage>
        <taxon>Bacteria</taxon>
        <taxon>Bacillati</taxon>
        <taxon>Actinomycetota</taxon>
        <taxon>Actinomycetes</taxon>
        <taxon>Kitasatosporales</taxon>
        <taxon>Streptomycetaceae</taxon>
        <taxon>Streptomyces</taxon>
    </lineage>
</organism>
<evidence type="ECO:0000313" key="2">
    <source>
        <dbReference type="EMBL" id="WTU76850.1"/>
    </source>
</evidence>
<evidence type="ECO:0000259" key="1">
    <source>
        <dbReference type="Pfam" id="PF00561"/>
    </source>
</evidence>
<dbReference type="InterPro" id="IPR000073">
    <property type="entry name" value="AB_hydrolase_1"/>
</dbReference>
<dbReference type="InterPro" id="IPR029058">
    <property type="entry name" value="AB_hydrolase_fold"/>
</dbReference>
<dbReference type="EMBL" id="CP108264">
    <property type="protein sequence ID" value="WTU76850.1"/>
    <property type="molecule type" value="Genomic_DNA"/>
</dbReference>
<dbReference type="Pfam" id="PF00561">
    <property type="entry name" value="Abhydrolase_1"/>
    <property type="match status" value="1"/>
</dbReference>
<accession>A0AAU2JY42</accession>